<gene>
    <name evidence="7" type="ORF">LPLAT_LOCUS3486</name>
</gene>
<keyword evidence="8" id="KW-1185">Reference proteome</keyword>
<dbReference type="Pfam" id="PF05225">
    <property type="entry name" value="HTH_psq"/>
    <property type="match status" value="1"/>
</dbReference>
<evidence type="ECO:0000256" key="3">
    <source>
        <dbReference type="ARBA" id="ARBA00023242"/>
    </source>
</evidence>
<organism evidence="7 8">
    <name type="scientific">Lasius platythorax</name>
    <dbReference type="NCBI Taxonomy" id="488582"/>
    <lineage>
        <taxon>Eukaryota</taxon>
        <taxon>Metazoa</taxon>
        <taxon>Ecdysozoa</taxon>
        <taxon>Arthropoda</taxon>
        <taxon>Hexapoda</taxon>
        <taxon>Insecta</taxon>
        <taxon>Pterygota</taxon>
        <taxon>Neoptera</taxon>
        <taxon>Endopterygota</taxon>
        <taxon>Hymenoptera</taxon>
        <taxon>Apocrita</taxon>
        <taxon>Aculeata</taxon>
        <taxon>Formicoidea</taxon>
        <taxon>Formicidae</taxon>
        <taxon>Formicinae</taxon>
        <taxon>Lasius</taxon>
        <taxon>Lasius</taxon>
    </lineage>
</organism>
<evidence type="ECO:0000313" key="8">
    <source>
        <dbReference type="Proteomes" id="UP001497644"/>
    </source>
</evidence>
<evidence type="ECO:0000256" key="5">
    <source>
        <dbReference type="SAM" id="MobiDB-lite"/>
    </source>
</evidence>
<accession>A0AAV2MX98</accession>
<feature type="compositionally biased region" description="Low complexity" evidence="5">
    <location>
        <begin position="124"/>
        <end position="133"/>
    </location>
</feature>
<comment type="caution">
    <text evidence="7">The sequence shown here is derived from an EMBL/GenBank/DDBJ whole genome shotgun (WGS) entry which is preliminary data.</text>
</comment>
<dbReference type="GO" id="GO:0003677">
    <property type="term" value="F:DNA binding"/>
    <property type="evidence" value="ECO:0007669"/>
    <property type="project" value="UniProtKB-UniRule"/>
</dbReference>
<dbReference type="FunFam" id="1.10.10.60:FF:000019">
    <property type="entry name" value="Ligand-dependent corepressor isoform 1"/>
    <property type="match status" value="1"/>
</dbReference>
<reference evidence="7" key="1">
    <citation type="submission" date="2024-04" db="EMBL/GenBank/DDBJ databases">
        <authorList>
            <consortium name="Molecular Ecology Group"/>
        </authorList>
    </citation>
    <scope>NUCLEOTIDE SEQUENCE</scope>
</reference>
<feature type="DNA-binding region" description="H-T-H motif" evidence="4">
    <location>
        <begin position="19"/>
        <end position="39"/>
    </location>
</feature>
<feature type="domain" description="HTH psq-type" evidence="6">
    <location>
        <begin position="1"/>
        <end position="43"/>
    </location>
</feature>
<feature type="non-terminal residue" evidence="7">
    <location>
        <position position="141"/>
    </location>
</feature>
<feature type="compositionally biased region" description="Basic and acidic residues" evidence="5">
    <location>
        <begin position="113"/>
        <end position="123"/>
    </location>
</feature>
<dbReference type="InterPro" id="IPR007889">
    <property type="entry name" value="HTH_Psq"/>
</dbReference>
<keyword evidence="3 4" id="KW-0539">Nucleus</keyword>
<evidence type="ECO:0000256" key="4">
    <source>
        <dbReference type="PROSITE-ProRule" id="PRU00320"/>
    </source>
</evidence>
<dbReference type="PROSITE" id="PS50960">
    <property type="entry name" value="HTH_PSQ"/>
    <property type="match status" value="1"/>
</dbReference>
<dbReference type="Gene3D" id="1.10.10.60">
    <property type="entry name" value="Homeodomain-like"/>
    <property type="match status" value="1"/>
</dbReference>
<evidence type="ECO:0000256" key="2">
    <source>
        <dbReference type="ARBA" id="ARBA00023125"/>
    </source>
</evidence>
<evidence type="ECO:0000256" key="1">
    <source>
        <dbReference type="ARBA" id="ARBA00004123"/>
    </source>
</evidence>
<feature type="region of interest" description="Disordered" evidence="5">
    <location>
        <begin position="113"/>
        <end position="141"/>
    </location>
</feature>
<sequence>YTRDDIQAAIEAVKDGTSAVQAARKFGVPSRTLYDKVKKLGIPTSRPSKRSISNGSAACFPFGIGGNVNGSIYSSSVLSEIENENNGSNVKLENIASSTLSAAAYDAIYGKPTKDVSQDRDSMSDSMASCSPSPIRCPKQN</sequence>
<dbReference type="AlphaFoldDB" id="A0AAV2MX98"/>
<evidence type="ECO:0000313" key="7">
    <source>
        <dbReference type="EMBL" id="CAL1671646.1"/>
    </source>
</evidence>
<comment type="subcellular location">
    <subcellularLocation>
        <location evidence="1 4">Nucleus</location>
    </subcellularLocation>
</comment>
<dbReference type="GO" id="GO:0005634">
    <property type="term" value="C:nucleus"/>
    <property type="evidence" value="ECO:0007669"/>
    <property type="project" value="UniProtKB-SubCell"/>
</dbReference>
<dbReference type="EMBL" id="CAXIPU020000325">
    <property type="protein sequence ID" value="CAL1671646.1"/>
    <property type="molecule type" value="Genomic_DNA"/>
</dbReference>
<name>A0AAV2MX98_9HYME</name>
<dbReference type="Proteomes" id="UP001497644">
    <property type="component" value="Unassembled WGS sequence"/>
</dbReference>
<protein>
    <recommendedName>
        <fullName evidence="6">HTH psq-type domain-containing protein</fullName>
    </recommendedName>
</protein>
<feature type="non-terminal residue" evidence="7">
    <location>
        <position position="1"/>
    </location>
</feature>
<dbReference type="InterPro" id="IPR009057">
    <property type="entry name" value="Homeodomain-like_sf"/>
</dbReference>
<proteinExistence type="predicted"/>
<keyword evidence="2 4" id="KW-0238">DNA-binding</keyword>
<evidence type="ECO:0000259" key="6">
    <source>
        <dbReference type="PROSITE" id="PS50960"/>
    </source>
</evidence>
<dbReference type="SUPFAM" id="SSF46689">
    <property type="entry name" value="Homeodomain-like"/>
    <property type="match status" value="1"/>
</dbReference>